<dbReference type="AlphaFoldDB" id="E5A841"/>
<dbReference type="PANTHER" id="PTHR43662:SF2">
    <property type="entry name" value="DUF1996 DOMAIN-CONTAINING PROTEIN"/>
    <property type="match status" value="1"/>
</dbReference>
<dbReference type="InParanoid" id="E5A841"/>
<keyword evidence="5" id="KW-1185">Reference proteome</keyword>
<keyword evidence="1" id="KW-1133">Transmembrane helix</keyword>
<feature type="chain" id="PRO_5003195153" description="DUF1996 domain-containing protein" evidence="2">
    <location>
        <begin position="19"/>
        <end position="302"/>
    </location>
</feature>
<dbReference type="OrthoDB" id="74764at2759"/>
<evidence type="ECO:0000313" key="4">
    <source>
        <dbReference type="EMBL" id="CBX99786.1"/>
    </source>
</evidence>
<dbReference type="STRING" id="985895.E5A841"/>
<gene>
    <name evidence="4" type="ORF">LEMA_P073750.1</name>
</gene>
<dbReference type="eggNOG" id="KOG4157">
    <property type="taxonomic scope" value="Eukaryota"/>
</dbReference>
<evidence type="ECO:0000313" key="5">
    <source>
        <dbReference type="Proteomes" id="UP000002668"/>
    </source>
</evidence>
<dbReference type="Pfam" id="PF09362">
    <property type="entry name" value="DUF1996"/>
    <property type="match status" value="1"/>
</dbReference>
<dbReference type="PANTHER" id="PTHR43662">
    <property type="match status" value="1"/>
</dbReference>
<reference evidence="5" key="1">
    <citation type="journal article" date="2011" name="Nat. Commun.">
        <title>Effector diversification within compartments of the Leptosphaeria maculans genome affected by Repeat-Induced Point mutations.</title>
        <authorList>
            <person name="Rouxel T."/>
            <person name="Grandaubert J."/>
            <person name="Hane J.K."/>
            <person name="Hoede C."/>
            <person name="van de Wouw A.P."/>
            <person name="Couloux A."/>
            <person name="Dominguez V."/>
            <person name="Anthouard V."/>
            <person name="Bally P."/>
            <person name="Bourras S."/>
            <person name="Cozijnsen A.J."/>
            <person name="Ciuffetti L.M."/>
            <person name="Degrave A."/>
            <person name="Dilmaghani A."/>
            <person name="Duret L."/>
            <person name="Fudal I."/>
            <person name="Goodwin S.B."/>
            <person name="Gout L."/>
            <person name="Glaser N."/>
            <person name="Linglin J."/>
            <person name="Kema G.H.J."/>
            <person name="Lapalu N."/>
            <person name="Lawrence C.B."/>
            <person name="May K."/>
            <person name="Meyer M."/>
            <person name="Ollivier B."/>
            <person name="Poulain J."/>
            <person name="Schoch C.L."/>
            <person name="Simon A."/>
            <person name="Spatafora J.W."/>
            <person name="Stachowiak A."/>
            <person name="Turgeon B.G."/>
            <person name="Tyler B.M."/>
            <person name="Vincent D."/>
            <person name="Weissenbach J."/>
            <person name="Amselem J."/>
            <person name="Quesneville H."/>
            <person name="Oliver R.P."/>
            <person name="Wincker P."/>
            <person name="Balesdent M.-H."/>
            <person name="Howlett B.J."/>
        </authorList>
    </citation>
    <scope>NUCLEOTIDE SEQUENCE [LARGE SCALE GENOMIC DNA]</scope>
    <source>
        <strain evidence="5">JN3 / isolate v23.1.3 / race Av1-4-5-6-7-8</strain>
    </source>
</reference>
<protein>
    <recommendedName>
        <fullName evidence="3">DUF1996 domain-containing protein</fullName>
    </recommendedName>
</protein>
<proteinExistence type="predicted"/>
<keyword evidence="2" id="KW-0732">Signal</keyword>
<organism evidence="5">
    <name type="scientific">Leptosphaeria maculans (strain JN3 / isolate v23.1.3 / race Av1-4-5-6-7-8)</name>
    <name type="common">Blackleg fungus</name>
    <name type="synonym">Phoma lingam</name>
    <dbReference type="NCBI Taxonomy" id="985895"/>
    <lineage>
        <taxon>Eukaryota</taxon>
        <taxon>Fungi</taxon>
        <taxon>Dikarya</taxon>
        <taxon>Ascomycota</taxon>
        <taxon>Pezizomycotina</taxon>
        <taxon>Dothideomycetes</taxon>
        <taxon>Pleosporomycetidae</taxon>
        <taxon>Pleosporales</taxon>
        <taxon>Pleosporineae</taxon>
        <taxon>Leptosphaeriaceae</taxon>
        <taxon>Plenodomus</taxon>
        <taxon>Plenodomus lingam/Leptosphaeria maculans species complex</taxon>
    </lineage>
</organism>
<dbReference type="HOGENOM" id="CLU_014722_0_1_1"/>
<feature type="signal peptide" evidence="2">
    <location>
        <begin position="1"/>
        <end position="18"/>
    </location>
</feature>
<name>E5A841_LEPMJ</name>
<dbReference type="EMBL" id="FP929137">
    <property type="protein sequence ID" value="CBX99786.1"/>
    <property type="molecule type" value="Genomic_DNA"/>
</dbReference>
<keyword evidence="1" id="KW-0812">Transmembrane</keyword>
<feature type="domain" description="DUF1996" evidence="3">
    <location>
        <begin position="35"/>
        <end position="269"/>
    </location>
</feature>
<feature type="transmembrane region" description="Helical" evidence="1">
    <location>
        <begin position="268"/>
        <end position="290"/>
    </location>
</feature>
<keyword evidence="1" id="KW-0472">Membrane</keyword>
<dbReference type="VEuPathDB" id="FungiDB:LEMA_P073750.1"/>
<evidence type="ECO:0000256" key="2">
    <source>
        <dbReference type="SAM" id="SignalP"/>
    </source>
</evidence>
<sequence>MLSNLFIAGALWSQSTIAQNMLRFGCSQLTVERADPLVNPGQAPSPHTHQIIGGNSFNLTMTPAEFDPPSLSTCTTCTYAEDFSNYWTASLYFKSPENGTYQRVPQFANIGLQQDGGMTVYYMPYSAKNNKVTAFKPGFRMIAGDPTAKKSNRVSICHRCQNPNSGFGAPCDAGDTAELPTKYCADGIRATIIFPSCWDGKNLDSPDHRSHVAYSNAGGLGTPNCPSSHPVAIPQVMYEIMWDVGRYKNAAWYAGGKQPFVYSFGDGYVFFFFSFFFLLCSLTLDSLYLLSLSLSRNTTHSI</sequence>
<dbReference type="Proteomes" id="UP000002668">
    <property type="component" value="Genome"/>
</dbReference>
<dbReference type="OMA" id="MKCKKSQ"/>
<dbReference type="GeneID" id="13292794"/>
<dbReference type="InterPro" id="IPR018535">
    <property type="entry name" value="DUF1996"/>
</dbReference>
<evidence type="ECO:0000256" key="1">
    <source>
        <dbReference type="SAM" id="Phobius"/>
    </source>
</evidence>
<accession>E5A841</accession>
<evidence type="ECO:0000259" key="3">
    <source>
        <dbReference type="Pfam" id="PF09362"/>
    </source>
</evidence>